<dbReference type="EC" id="3.1.3.3" evidence="3"/>
<dbReference type="OrthoDB" id="1633110at2"/>
<gene>
    <name evidence="12" type="ORF">DT99_04645</name>
</gene>
<dbReference type="GO" id="GO:0036424">
    <property type="term" value="F:L-phosphoserine phosphatase activity"/>
    <property type="evidence" value="ECO:0007669"/>
    <property type="project" value="TreeGrafter"/>
</dbReference>
<keyword evidence="11" id="KW-0732">Signal</keyword>
<reference evidence="12" key="1">
    <citation type="submission" date="2014-04" db="EMBL/GenBank/DDBJ databases">
        <title>In planta biocontrol of soil-borne Fusarium wilt of banana through a plant endophytic bacterium, Burkholderia cenocepacia 869T2.</title>
        <authorList>
            <person name="Ho Y.-N."/>
            <person name="Chiang H.-M."/>
            <person name="Chao C.-P."/>
            <person name="Su C.-C."/>
            <person name="Hsu H.-F."/>
            <person name="Guo C.-T."/>
            <person name="Hsieh J.-L."/>
            <person name="Huang C.-C."/>
        </authorList>
    </citation>
    <scope>NUCLEOTIDE SEQUENCE [LARGE SCALE GENOMIC DNA]</scope>
    <source>
        <strain evidence="12">869T2</strain>
    </source>
</reference>
<comment type="cofactor">
    <cofactor evidence="1">
        <name>Mg(2+)</name>
        <dbReference type="ChEBI" id="CHEBI:18420"/>
    </cofactor>
</comment>
<feature type="signal peptide" evidence="11">
    <location>
        <begin position="1"/>
        <end position="23"/>
    </location>
</feature>
<evidence type="ECO:0000256" key="9">
    <source>
        <dbReference type="ARBA" id="ARBA00048138"/>
    </source>
</evidence>
<evidence type="ECO:0000256" key="2">
    <source>
        <dbReference type="ARBA" id="ARBA00005135"/>
    </source>
</evidence>
<dbReference type="AlphaFoldDB" id="A0A071MJG5"/>
<dbReference type="EMBL" id="JJOA01000004">
    <property type="protein sequence ID" value="KEA60790.1"/>
    <property type="molecule type" value="Genomic_DNA"/>
</dbReference>
<name>A0A071MJG5_9BURK</name>
<dbReference type="InterPro" id="IPR023214">
    <property type="entry name" value="HAD_sf"/>
</dbReference>
<dbReference type="GO" id="GO:0005737">
    <property type="term" value="C:cytoplasm"/>
    <property type="evidence" value="ECO:0007669"/>
    <property type="project" value="TreeGrafter"/>
</dbReference>
<protein>
    <recommendedName>
        <fullName evidence="3">phosphoserine phosphatase</fullName>
        <ecNumber evidence="3">3.1.3.3</ecNumber>
    </recommendedName>
</protein>
<accession>A0A071MJG5</accession>
<dbReference type="Gene3D" id="3.40.50.1000">
    <property type="entry name" value="HAD superfamily/HAD-like"/>
    <property type="match status" value="1"/>
</dbReference>
<evidence type="ECO:0000256" key="3">
    <source>
        <dbReference type="ARBA" id="ARBA00012640"/>
    </source>
</evidence>
<dbReference type="GO" id="GO:0006564">
    <property type="term" value="P:L-serine biosynthetic process"/>
    <property type="evidence" value="ECO:0007669"/>
    <property type="project" value="UniProtKB-KW"/>
</dbReference>
<dbReference type="SUPFAM" id="SSF56784">
    <property type="entry name" value="HAD-like"/>
    <property type="match status" value="1"/>
</dbReference>
<keyword evidence="5" id="KW-0479">Metal-binding</keyword>
<evidence type="ECO:0000256" key="1">
    <source>
        <dbReference type="ARBA" id="ARBA00001946"/>
    </source>
</evidence>
<comment type="catalytic activity">
    <reaction evidence="9">
        <text>O-phospho-L-serine + H2O = L-serine + phosphate</text>
        <dbReference type="Rhea" id="RHEA:21208"/>
        <dbReference type="ChEBI" id="CHEBI:15377"/>
        <dbReference type="ChEBI" id="CHEBI:33384"/>
        <dbReference type="ChEBI" id="CHEBI:43474"/>
        <dbReference type="ChEBI" id="CHEBI:57524"/>
        <dbReference type="EC" id="3.1.3.3"/>
    </reaction>
</comment>
<dbReference type="InterPro" id="IPR050582">
    <property type="entry name" value="HAD-like_SerB"/>
</dbReference>
<dbReference type="PANTHER" id="PTHR43344:SF2">
    <property type="entry name" value="PHOSPHOSERINE PHOSPHATASE"/>
    <property type="match status" value="1"/>
</dbReference>
<keyword evidence="8" id="KW-0718">Serine biosynthesis</keyword>
<dbReference type="PANTHER" id="PTHR43344">
    <property type="entry name" value="PHOSPHOSERINE PHOSPHATASE"/>
    <property type="match status" value="1"/>
</dbReference>
<comment type="pathway">
    <text evidence="2">Amino-acid biosynthesis; L-serine biosynthesis; L-serine from 3-phospho-D-glycerate: step 3/3.</text>
</comment>
<feature type="chain" id="PRO_5001680284" description="phosphoserine phosphatase" evidence="11">
    <location>
        <begin position="24"/>
        <end position="352"/>
    </location>
</feature>
<evidence type="ECO:0000256" key="6">
    <source>
        <dbReference type="ARBA" id="ARBA00022801"/>
    </source>
</evidence>
<evidence type="ECO:0000256" key="8">
    <source>
        <dbReference type="ARBA" id="ARBA00023299"/>
    </source>
</evidence>
<sequence length="352" mass="39363">MPKLSRRVLSAFAASWCMTFAHAADLSHWPADSAKALNAMIAAHAHRGDYAVFDADNTTYRYDLEESLLPYLENRGVLTRDTLDPSLKLIPFKDSADYRESLTSYYYRLCEIDDLVCYPWIAQAFAGQSLADLKRHVDAMLADGKPVPVRYWQGDKVVDGAVNPPRFFRGMQELYTALRENGIDVYVMTAAHEELARLVLSDPKYGYHVKPQNVIGVTTLLRNPATGALTTSRLQIKAGKYDEAANRSLVITPFLMNPMTWYEGKLGSIVGWIDQWKKPVLVAGDTPASDGYMLLNATDVARGGVRVWVNKKDKQMTQIRAWSDESAAKQKSLGLPVTADKNWIVVKPDAIQ</sequence>
<organism evidence="12">
    <name type="scientific">Burkholderia cenocepacia</name>
    <dbReference type="NCBI Taxonomy" id="95486"/>
    <lineage>
        <taxon>Bacteria</taxon>
        <taxon>Pseudomonadati</taxon>
        <taxon>Pseudomonadota</taxon>
        <taxon>Betaproteobacteria</taxon>
        <taxon>Burkholderiales</taxon>
        <taxon>Burkholderiaceae</taxon>
        <taxon>Burkholderia</taxon>
        <taxon>Burkholderia cepacia complex</taxon>
    </lineage>
</organism>
<dbReference type="GO" id="GO:0000287">
    <property type="term" value="F:magnesium ion binding"/>
    <property type="evidence" value="ECO:0007669"/>
    <property type="project" value="TreeGrafter"/>
</dbReference>
<dbReference type="InterPro" id="IPR036412">
    <property type="entry name" value="HAD-like_sf"/>
</dbReference>
<comment type="caution">
    <text evidence="12">The sequence shown here is derived from an EMBL/GenBank/DDBJ whole genome shotgun (WGS) entry which is preliminary data.</text>
</comment>
<comment type="catalytic activity">
    <reaction evidence="10">
        <text>O-phospho-D-serine + H2O = D-serine + phosphate</text>
        <dbReference type="Rhea" id="RHEA:24873"/>
        <dbReference type="ChEBI" id="CHEBI:15377"/>
        <dbReference type="ChEBI" id="CHEBI:35247"/>
        <dbReference type="ChEBI" id="CHEBI:43474"/>
        <dbReference type="ChEBI" id="CHEBI:58680"/>
        <dbReference type="EC" id="3.1.3.3"/>
    </reaction>
</comment>
<evidence type="ECO:0000256" key="5">
    <source>
        <dbReference type="ARBA" id="ARBA00022723"/>
    </source>
</evidence>
<evidence type="ECO:0000256" key="7">
    <source>
        <dbReference type="ARBA" id="ARBA00022842"/>
    </source>
</evidence>
<dbReference type="Gene3D" id="1.20.1440.310">
    <property type="match status" value="1"/>
</dbReference>
<keyword evidence="6" id="KW-0378">Hydrolase</keyword>
<proteinExistence type="predicted"/>
<evidence type="ECO:0000256" key="10">
    <source>
        <dbReference type="ARBA" id="ARBA00048523"/>
    </source>
</evidence>
<evidence type="ECO:0000256" key="11">
    <source>
        <dbReference type="SAM" id="SignalP"/>
    </source>
</evidence>
<keyword evidence="4" id="KW-0028">Amino-acid biosynthesis</keyword>
<keyword evidence="7" id="KW-0460">Magnesium</keyword>
<evidence type="ECO:0000313" key="12">
    <source>
        <dbReference type="EMBL" id="KEA60790.1"/>
    </source>
</evidence>
<evidence type="ECO:0000256" key="4">
    <source>
        <dbReference type="ARBA" id="ARBA00022605"/>
    </source>
</evidence>